<dbReference type="AlphaFoldDB" id="A0A7I8DJ79"/>
<evidence type="ECO:0000256" key="1">
    <source>
        <dbReference type="SAM" id="Phobius"/>
    </source>
</evidence>
<keyword evidence="1" id="KW-0812">Transmembrane</keyword>
<keyword evidence="3" id="KW-1185">Reference proteome</keyword>
<dbReference type="RefSeq" id="WP_185258749.1">
    <property type="nucleotide sequence ID" value="NZ_AP023368.1"/>
</dbReference>
<protein>
    <submittedName>
        <fullName evidence="2">Uncharacterized protein</fullName>
    </submittedName>
</protein>
<reference evidence="2 3" key="2">
    <citation type="submission" date="2020-08" db="EMBL/GenBank/DDBJ databases">
        <authorList>
            <person name="Ueki A."/>
            <person name="Tonouchi A."/>
        </authorList>
    </citation>
    <scope>NUCLEOTIDE SEQUENCE [LARGE SCALE GENOMIC DNA]</scope>
    <source>
        <strain evidence="2 3">CTTW</strain>
    </source>
</reference>
<gene>
    <name evidence="2" type="ORF">bsdcttw_14610</name>
</gene>
<name>A0A7I8DJ79_9FIRM</name>
<sequence length="57" mass="6169">MKDNKIITLILWGVIAVVVIAAGILLNLKDVKNRPDKDVPAVVYDGSENNPVIEGVQ</sequence>
<accession>A0A7I8DJ79</accession>
<organism evidence="2 3">
    <name type="scientific">Anaerocolumna chitinilytica</name>
    <dbReference type="NCBI Taxonomy" id="1727145"/>
    <lineage>
        <taxon>Bacteria</taxon>
        <taxon>Bacillati</taxon>
        <taxon>Bacillota</taxon>
        <taxon>Clostridia</taxon>
        <taxon>Lachnospirales</taxon>
        <taxon>Lachnospiraceae</taxon>
        <taxon>Anaerocolumna</taxon>
    </lineage>
</organism>
<dbReference type="Proteomes" id="UP000515703">
    <property type="component" value="Chromosome"/>
</dbReference>
<proteinExistence type="predicted"/>
<dbReference type="KEGG" id="acht:bsdcttw_14610"/>
<reference evidence="2 3" key="1">
    <citation type="submission" date="2020-08" db="EMBL/GenBank/DDBJ databases">
        <title>Draft genome sequencing of an Anaerocolumna strain isolated from anoxic soil subjected to BSD treatment.</title>
        <authorList>
            <person name="Uek A."/>
            <person name="Tonouchi A."/>
        </authorList>
    </citation>
    <scope>NUCLEOTIDE SEQUENCE [LARGE SCALE GENOMIC DNA]</scope>
    <source>
        <strain evidence="2 3">CTTW</strain>
    </source>
</reference>
<feature type="transmembrane region" description="Helical" evidence="1">
    <location>
        <begin position="6"/>
        <end position="28"/>
    </location>
</feature>
<evidence type="ECO:0000313" key="2">
    <source>
        <dbReference type="EMBL" id="BCJ98420.1"/>
    </source>
</evidence>
<keyword evidence="1" id="KW-0472">Membrane</keyword>
<evidence type="ECO:0000313" key="3">
    <source>
        <dbReference type="Proteomes" id="UP000515703"/>
    </source>
</evidence>
<dbReference type="EMBL" id="AP023368">
    <property type="protein sequence ID" value="BCJ98420.1"/>
    <property type="molecule type" value="Genomic_DNA"/>
</dbReference>
<keyword evidence="1" id="KW-1133">Transmembrane helix</keyword>